<protein>
    <recommendedName>
        <fullName evidence="3 9">Signal peptidase complex subunit 2</fullName>
    </recommendedName>
</protein>
<keyword evidence="7 9" id="KW-0472">Membrane</keyword>
<reference evidence="11" key="1">
    <citation type="journal article" date="2020" name="bioRxiv">
        <title>Comparative genomics of Chlamydomonas.</title>
        <authorList>
            <person name="Craig R.J."/>
            <person name="Hasan A.R."/>
            <person name="Ness R.W."/>
            <person name="Keightley P.D."/>
        </authorList>
    </citation>
    <scope>NUCLEOTIDE SEQUENCE</scope>
    <source>
        <strain evidence="11">SAG 7.73</strain>
    </source>
</reference>
<comment type="caution">
    <text evidence="11">The sequence shown here is derived from an EMBL/GenBank/DDBJ whole genome shotgun (WGS) entry which is preliminary data.</text>
</comment>
<dbReference type="OrthoDB" id="29558at2759"/>
<evidence type="ECO:0000256" key="5">
    <source>
        <dbReference type="ARBA" id="ARBA00022824"/>
    </source>
</evidence>
<evidence type="ECO:0000256" key="9">
    <source>
        <dbReference type="RuleBase" id="RU368033"/>
    </source>
</evidence>
<evidence type="ECO:0000256" key="2">
    <source>
        <dbReference type="ARBA" id="ARBA00007324"/>
    </source>
</evidence>
<dbReference type="GO" id="GO:0045047">
    <property type="term" value="P:protein targeting to ER"/>
    <property type="evidence" value="ECO:0007669"/>
    <property type="project" value="TreeGrafter"/>
</dbReference>
<dbReference type="GO" id="GO:0006465">
    <property type="term" value="P:signal peptide processing"/>
    <property type="evidence" value="ECO:0007669"/>
    <property type="project" value="UniProtKB-UniRule"/>
</dbReference>
<evidence type="ECO:0000256" key="3">
    <source>
        <dbReference type="ARBA" id="ARBA00017057"/>
    </source>
</evidence>
<name>A0A835T5N0_CHLIN</name>
<evidence type="ECO:0000313" key="12">
    <source>
        <dbReference type="Proteomes" id="UP000650467"/>
    </source>
</evidence>
<comment type="subcellular location">
    <subcellularLocation>
        <location evidence="1 9">Endoplasmic reticulum membrane</location>
        <topology evidence="1 9">Multi-pass membrane protein</topology>
    </subcellularLocation>
</comment>
<dbReference type="PANTHER" id="PTHR13085">
    <property type="entry name" value="MICROSOMAL SIGNAL PEPTIDASE 25 KDA SUBUNIT"/>
    <property type="match status" value="1"/>
</dbReference>
<proteinExistence type="inferred from homology"/>
<comment type="similarity">
    <text evidence="2 9">Belongs to the SPCS2 family.</text>
</comment>
<accession>A0A835T5N0</accession>
<evidence type="ECO:0000256" key="10">
    <source>
        <dbReference type="SAM" id="MobiDB-lite"/>
    </source>
</evidence>
<keyword evidence="12" id="KW-1185">Reference proteome</keyword>
<evidence type="ECO:0000256" key="8">
    <source>
        <dbReference type="ARBA" id="ARBA00045608"/>
    </source>
</evidence>
<evidence type="ECO:0000313" key="11">
    <source>
        <dbReference type="EMBL" id="KAG2439284.1"/>
    </source>
</evidence>
<comment type="function">
    <text evidence="8 9">Component of the signal peptidase complex (SPC) which catalyzes the cleavage of N-terminal signal sequences from nascent proteins as they are translocated into the lumen of the endoplasmic reticulum. Enhances the enzymatic activity of SPC and facilitates the interactions between different components of the translocation site.</text>
</comment>
<feature type="compositionally biased region" description="Low complexity" evidence="10">
    <location>
        <begin position="1"/>
        <end position="17"/>
    </location>
</feature>
<dbReference type="GO" id="GO:0008233">
    <property type="term" value="F:peptidase activity"/>
    <property type="evidence" value="ECO:0007669"/>
    <property type="project" value="UniProtKB-UniRule"/>
</dbReference>
<dbReference type="InterPro" id="IPR009582">
    <property type="entry name" value="Spc2/SPCS2"/>
</dbReference>
<dbReference type="Proteomes" id="UP000650467">
    <property type="component" value="Unassembled WGS sequence"/>
</dbReference>
<keyword evidence="6 9" id="KW-1133">Transmembrane helix</keyword>
<dbReference type="AlphaFoldDB" id="A0A835T5N0"/>
<dbReference type="PANTHER" id="PTHR13085:SF0">
    <property type="entry name" value="SIGNAL PEPTIDASE COMPLEX SUBUNIT 2"/>
    <property type="match status" value="1"/>
</dbReference>
<gene>
    <name evidence="11" type="ORF">HXX76_004644</name>
</gene>
<dbReference type="Pfam" id="PF06703">
    <property type="entry name" value="SPC25"/>
    <property type="match status" value="1"/>
</dbReference>
<keyword evidence="5 9" id="KW-0256">Endoplasmic reticulum</keyword>
<dbReference type="EMBL" id="JAEHOC010000008">
    <property type="protein sequence ID" value="KAG2439284.1"/>
    <property type="molecule type" value="Genomic_DNA"/>
</dbReference>
<feature type="transmembrane region" description="Helical" evidence="9">
    <location>
        <begin position="64"/>
        <end position="82"/>
    </location>
</feature>
<evidence type="ECO:0000256" key="4">
    <source>
        <dbReference type="ARBA" id="ARBA00022692"/>
    </source>
</evidence>
<sequence length="203" mass="22190">MGRAKPAAKAAAAAPAKPAEEDAQEPIKLTNLYDAGALKGALDEVAREVVLDAGFNEDVMVSNIKLVLGFTAIGSGLLAQFGPGKFPANWWMVFACVVAYLLLTTLLNLYSWRVEGEAFLVTRPFRGGKGVRVSSRMGRWSDEFTLVISDREDPSLEVTAQHAIPEFFHSNGYLADAAWRAAVEELTRSYLERLAARRGKKDD</sequence>
<keyword evidence="4 9" id="KW-0812">Transmembrane</keyword>
<organism evidence="11 12">
    <name type="scientific">Chlamydomonas incerta</name>
    <dbReference type="NCBI Taxonomy" id="51695"/>
    <lineage>
        <taxon>Eukaryota</taxon>
        <taxon>Viridiplantae</taxon>
        <taxon>Chlorophyta</taxon>
        <taxon>core chlorophytes</taxon>
        <taxon>Chlorophyceae</taxon>
        <taxon>CS clade</taxon>
        <taxon>Chlamydomonadales</taxon>
        <taxon>Chlamydomonadaceae</taxon>
        <taxon>Chlamydomonas</taxon>
    </lineage>
</organism>
<evidence type="ECO:0000256" key="6">
    <source>
        <dbReference type="ARBA" id="ARBA00022989"/>
    </source>
</evidence>
<feature type="region of interest" description="Disordered" evidence="10">
    <location>
        <begin position="1"/>
        <end position="22"/>
    </location>
</feature>
<evidence type="ECO:0000256" key="7">
    <source>
        <dbReference type="ARBA" id="ARBA00023136"/>
    </source>
</evidence>
<feature type="transmembrane region" description="Helical" evidence="9">
    <location>
        <begin position="88"/>
        <end position="110"/>
    </location>
</feature>
<dbReference type="GO" id="GO:0005787">
    <property type="term" value="C:signal peptidase complex"/>
    <property type="evidence" value="ECO:0007669"/>
    <property type="project" value="UniProtKB-UniRule"/>
</dbReference>
<evidence type="ECO:0000256" key="1">
    <source>
        <dbReference type="ARBA" id="ARBA00004477"/>
    </source>
</evidence>